<proteinExistence type="predicted"/>
<accession>A0A2H0LVR9</accession>
<comment type="caution">
    <text evidence="1">The sequence shown here is derived from an EMBL/GenBank/DDBJ whole genome shotgun (WGS) entry which is preliminary data.</text>
</comment>
<gene>
    <name evidence="1" type="ORF">COV72_08100</name>
</gene>
<dbReference type="GO" id="GO:0006313">
    <property type="term" value="P:DNA transposition"/>
    <property type="evidence" value="ECO:0007669"/>
    <property type="project" value="InterPro"/>
</dbReference>
<name>A0A2H0LVR9_9BACT</name>
<dbReference type="Proteomes" id="UP000229641">
    <property type="component" value="Unassembled WGS sequence"/>
</dbReference>
<sequence length="116" mass="13150">MRYIEQNPLGAGIVDQPEKYPFSSYNVNIKIEKDSLVDKDDNPAYLSFGNTTEARIKRYKGFVSEPLENSKLELVRKSLGGQSHFASEKFQAQINELLALKQKKQRGAAKKAIIYP</sequence>
<evidence type="ECO:0008006" key="3">
    <source>
        <dbReference type="Google" id="ProtNLM"/>
    </source>
</evidence>
<dbReference type="GO" id="GO:0004803">
    <property type="term" value="F:transposase activity"/>
    <property type="evidence" value="ECO:0007669"/>
    <property type="project" value="InterPro"/>
</dbReference>
<protein>
    <recommendedName>
        <fullName evidence="3">Transposase</fullName>
    </recommendedName>
</protein>
<evidence type="ECO:0000313" key="2">
    <source>
        <dbReference type="Proteomes" id="UP000229641"/>
    </source>
</evidence>
<reference evidence="1 2" key="1">
    <citation type="submission" date="2017-09" db="EMBL/GenBank/DDBJ databases">
        <title>Depth-based differentiation of microbial function through sediment-hosted aquifers and enrichment of novel symbionts in the deep terrestrial subsurface.</title>
        <authorList>
            <person name="Probst A.J."/>
            <person name="Ladd B."/>
            <person name="Jarett J.K."/>
            <person name="Geller-Mcgrath D.E."/>
            <person name="Sieber C.M."/>
            <person name="Emerson J.B."/>
            <person name="Anantharaman K."/>
            <person name="Thomas B.C."/>
            <person name="Malmstrom R."/>
            <person name="Stieglmeier M."/>
            <person name="Klingl A."/>
            <person name="Woyke T."/>
            <person name="Ryan C.M."/>
            <person name="Banfield J.F."/>
        </authorList>
    </citation>
    <scope>NUCLEOTIDE SEQUENCE [LARGE SCALE GENOMIC DNA]</scope>
    <source>
        <strain evidence="1">CG11_big_fil_rev_8_21_14_0_20_42_13</strain>
    </source>
</reference>
<dbReference type="EMBL" id="PCWA01000101">
    <property type="protein sequence ID" value="PIQ88481.1"/>
    <property type="molecule type" value="Genomic_DNA"/>
</dbReference>
<evidence type="ECO:0000313" key="1">
    <source>
        <dbReference type="EMBL" id="PIQ88481.1"/>
    </source>
</evidence>
<organism evidence="1 2">
    <name type="scientific">Candidatus Ghiorseimicrobium undicola</name>
    <dbReference type="NCBI Taxonomy" id="1974746"/>
    <lineage>
        <taxon>Bacteria</taxon>
        <taxon>Pseudomonadati</taxon>
        <taxon>Candidatus Omnitrophota</taxon>
        <taxon>Candidatus Ghiorseimicrobium</taxon>
    </lineage>
</organism>
<dbReference type="AlphaFoldDB" id="A0A2H0LVR9"/>
<dbReference type="GO" id="GO:0003677">
    <property type="term" value="F:DNA binding"/>
    <property type="evidence" value="ECO:0007669"/>
    <property type="project" value="InterPro"/>
</dbReference>
<dbReference type="Gene3D" id="3.30.70.1290">
    <property type="entry name" value="Transposase IS200-like"/>
    <property type="match status" value="1"/>
</dbReference>
<dbReference type="InterPro" id="IPR036515">
    <property type="entry name" value="Transposase_17_sf"/>
</dbReference>